<evidence type="ECO:0000256" key="3">
    <source>
        <dbReference type="ARBA" id="ARBA00022490"/>
    </source>
</evidence>
<evidence type="ECO:0000313" key="6">
    <source>
        <dbReference type="Proteomes" id="UP000759131"/>
    </source>
</evidence>
<dbReference type="Pfam" id="PF12554">
    <property type="entry name" value="MOZART1"/>
    <property type="match status" value="1"/>
</dbReference>
<dbReference type="AlphaFoldDB" id="A0A7R9KRX4"/>
<evidence type="ECO:0000256" key="4">
    <source>
        <dbReference type="ARBA" id="ARBA00023212"/>
    </source>
</evidence>
<gene>
    <name evidence="5" type="ORF">OSB1V03_LOCUS8714</name>
</gene>
<comment type="similarity">
    <text evidence="2">Belongs to the MOZART1 family.</text>
</comment>
<dbReference type="PANTHER" id="PTHR28520:SF2">
    <property type="entry name" value="MITOTIC-SPINDLE ORGANIZING PROTEIN 1"/>
    <property type="match status" value="1"/>
</dbReference>
<sequence>MDTNSNDFNDLKACLMSPLDERLNGSKEITDMICEMSSILKTDLDPESLVICFKLLESGVNPEALAKVVHNLRKQSQTP</sequence>
<dbReference type="GO" id="GO:0005819">
    <property type="term" value="C:spindle"/>
    <property type="evidence" value="ECO:0007669"/>
    <property type="project" value="TreeGrafter"/>
</dbReference>
<evidence type="ECO:0000256" key="1">
    <source>
        <dbReference type="ARBA" id="ARBA00004267"/>
    </source>
</evidence>
<dbReference type="GO" id="GO:0000931">
    <property type="term" value="C:gamma-tubulin ring complex"/>
    <property type="evidence" value="ECO:0007669"/>
    <property type="project" value="InterPro"/>
</dbReference>
<organism evidence="5">
    <name type="scientific">Medioppia subpectinata</name>
    <dbReference type="NCBI Taxonomy" id="1979941"/>
    <lineage>
        <taxon>Eukaryota</taxon>
        <taxon>Metazoa</taxon>
        <taxon>Ecdysozoa</taxon>
        <taxon>Arthropoda</taxon>
        <taxon>Chelicerata</taxon>
        <taxon>Arachnida</taxon>
        <taxon>Acari</taxon>
        <taxon>Acariformes</taxon>
        <taxon>Sarcoptiformes</taxon>
        <taxon>Oribatida</taxon>
        <taxon>Brachypylina</taxon>
        <taxon>Oppioidea</taxon>
        <taxon>Oppiidae</taxon>
        <taxon>Medioppia</taxon>
    </lineage>
</organism>
<name>A0A7R9KRX4_9ACAR</name>
<accession>A0A7R9KRX4</accession>
<dbReference type="InterPro" id="IPR022214">
    <property type="entry name" value="MZT1"/>
</dbReference>
<keyword evidence="3" id="KW-0963">Cytoplasm</keyword>
<evidence type="ECO:0000256" key="2">
    <source>
        <dbReference type="ARBA" id="ARBA00011015"/>
    </source>
</evidence>
<proteinExistence type="inferred from homology"/>
<dbReference type="OrthoDB" id="48571at2759"/>
<reference evidence="5" key="1">
    <citation type="submission" date="2020-11" db="EMBL/GenBank/DDBJ databases">
        <authorList>
            <person name="Tran Van P."/>
        </authorList>
    </citation>
    <scope>NUCLEOTIDE SEQUENCE</scope>
</reference>
<dbReference type="GO" id="GO:0051415">
    <property type="term" value="P:microtubule nucleation by interphase microtubule organizing center"/>
    <property type="evidence" value="ECO:0007669"/>
    <property type="project" value="TreeGrafter"/>
</dbReference>
<protein>
    <recommendedName>
        <fullName evidence="7">Mitotic-spindle organizing protein 1</fullName>
    </recommendedName>
</protein>
<evidence type="ECO:0000313" key="5">
    <source>
        <dbReference type="EMBL" id="CAD7628292.1"/>
    </source>
</evidence>
<dbReference type="EMBL" id="CAJPIZ010005556">
    <property type="protein sequence ID" value="CAG2108722.1"/>
    <property type="molecule type" value="Genomic_DNA"/>
</dbReference>
<dbReference type="GO" id="GO:0031021">
    <property type="term" value="C:interphase microtubule organizing center"/>
    <property type="evidence" value="ECO:0007669"/>
    <property type="project" value="TreeGrafter"/>
</dbReference>
<evidence type="ECO:0008006" key="7">
    <source>
        <dbReference type="Google" id="ProtNLM"/>
    </source>
</evidence>
<dbReference type="GO" id="GO:0033566">
    <property type="term" value="P:gamma-tubulin complex localization"/>
    <property type="evidence" value="ECO:0007669"/>
    <property type="project" value="InterPro"/>
</dbReference>
<dbReference type="EMBL" id="OC860131">
    <property type="protein sequence ID" value="CAD7628292.1"/>
    <property type="molecule type" value="Genomic_DNA"/>
</dbReference>
<dbReference type="PANTHER" id="PTHR28520">
    <property type="entry name" value="MITOTIC-SPINDLE ORGANIZING PROTEIN 1"/>
    <property type="match status" value="1"/>
</dbReference>
<keyword evidence="4" id="KW-0206">Cytoskeleton</keyword>
<keyword evidence="6" id="KW-1185">Reference proteome</keyword>
<dbReference type="Proteomes" id="UP000759131">
    <property type="component" value="Unassembled WGS sequence"/>
</dbReference>
<dbReference type="GO" id="GO:0090307">
    <property type="term" value="P:mitotic spindle assembly"/>
    <property type="evidence" value="ECO:0007669"/>
    <property type="project" value="TreeGrafter"/>
</dbReference>
<comment type="subcellular location">
    <subcellularLocation>
        <location evidence="1">Cytoplasm</location>
        <location evidence="1">Cytoskeleton</location>
        <location evidence="1">Microtubule organizing center</location>
    </subcellularLocation>
</comment>